<sequence length="152" mass="16478">MGKWFAITGVGALLLFGVPAGLALAVNAWRNRKNDTPVTALYDPTPSAWDFAFKRSQEAFIRVLLTDGTFVGGWFGRNSFAAGYPDDHELYLEEVYSLDEHGKFGEPTGDGVWISGAEIATLEIIKVDSVGSQEGTKTRTTTPTSGGDRDDE</sequence>
<keyword evidence="2" id="KW-0614">Plasmid</keyword>
<dbReference type="Pfam" id="PF19865">
    <property type="entry name" value="DUF6338"/>
    <property type="match status" value="1"/>
</dbReference>
<dbReference type="AlphaFoldDB" id="A0AAD0JT96"/>
<dbReference type="KEGG" id="dpc:A6048_17880"/>
<evidence type="ECO:0000313" key="3">
    <source>
        <dbReference type="Proteomes" id="UP000244903"/>
    </source>
</evidence>
<geneLocation type="plasmid" evidence="2 3">
    <name>unnamed</name>
</geneLocation>
<protein>
    <submittedName>
        <fullName evidence="2">Uncharacterized protein</fullName>
    </submittedName>
</protein>
<dbReference type="EMBL" id="CP015454">
    <property type="protein sequence ID" value="AWH97608.1"/>
    <property type="molecule type" value="Genomic_DNA"/>
</dbReference>
<dbReference type="InterPro" id="IPR045919">
    <property type="entry name" value="DUF6338"/>
</dbReference>
<accession>A0AAD0JT96</accession>
<proteinExistence type="predicted"/>
<keyword evidence="3" id="KW-1185">Reference proteome</keyword>
<evidence type="ECO:0000313" key="2">
    <source>
        <dbReference type="EMBL" id="AWH97608.1"/>
    </source>
</evidence>
<name>A0AAD0JT96_9ACTN</name>
<gene>
    <name evidence="2" type="ORF">A6048_17880</name>
</gene>
<dbReference type="Proteomes" id="UP000244903">
    <property type="component" value="Plasmid unnamed"/>
</dbReference>
<feature type="region of interest" description="Disordered" evidence="1">
    <location>
        <begin position="132"/>
        <end position="152"/>
    </location>
</feature>
<organism evidence="2 3">
    <name type="scientific">Dietzia psychralcaliphila</name>
    <dbReference type="NCBI Taxonomy" id="139021"/>
    <lineage>
        <taxon>Bacteria</taxon>
        <taxon>Bacillati</taxon>
        <taxon>Actinomycetota</taxon>
        <taxon>Actinomycetes</taxon>
        <taxon>Mycobacteriales</taxon>
        <taxon>Dietziaceae</taxon>
        <taxon>Dietzia</taxon>
    </lineage>
</organism>
<evidence type="ECO:0000256" key="1">
    <source>
        <dbReference type="SAM" id="MobiDB-lite"/>
    </source>
</evidence>
<reference evidence="2 3" key="1">
    <citation type="submission" date="2016-04" db="EMBL/GenBank/DDBJ databases">
        <title>Complete genome sequence of the haloalkaliphilic hydrocarbon-degrading bacterium Dietzia psychralcaliphila ILA-1T, isolated from a drain of a fish product-processing plant.</title>
        <authorList>
            <person name="Zhao J."/>
            <person name="Hu B."/>
            <person name="Geng S."/>
            <person name="Nie Y."/>
            <person name="Tang Y."/>
        </authorList>
    </citation>
    <scope>NUCLEOTIDE SEQUENCE [LARGE SCALE GENOMIC DNA]</scope>
    <source>
        <strain evidence="2 3">ILA-1</strain>
        <plasmid evidence="2 3">unnamed</plasmid>
    </source>
</reference>